<evidence type="ECO:0000313" key="2">
    <source>
        <dbReference type="Proteomes" id="UP000216207"/>
    </source>
</evidence>
<protein>
    <recommendedName>
        <fullName evidence="3">YolD-like family protein</fullName>
    </recommendedName>
</protein>
<organism evidence="1 2">
    <name type="scientific">Shouchella clausii</name>
    <name type="common">Alkalihalobacillus clausii</name>
    <dbReference type="NCBI Taxonomy" id="79880"/>
    <lineage>
        <taxon>Bacteria</taxon>
        <taxon>Bacillati</taxon>
        <taxon>Bacillota</taxon>
        <taxon>Bacilli</taxon>
        <taxon>Bacillales</taxon>
        <taxon>Bacillaceae</taxon>
        <taxon>Shouchella</taxon>
    </lineage>
</organism>
<evidence type="ECO:0008006" key="3">
    <source>
        <dbReference type="Google" id="ProtNLM"/>
    </source>
</evidence>
<proteinExistence type="predicted"/>
<reference evidence="1 2" key="1">
    <citation type="submission" date="2017-07" db="EMBL/GenBank/DDBJ databases">
        <title>Isolation and whole genome analysis of endospore-forming bacteria from heroin.</title>
        <authorList>
            <person name="Kalinowski J."/>
            <person name="Ahrens B."/>
            <person name="Al-Dilaimi A."/>
            <person name="Winkler A."/>
            <person name="Wibberg D."/>
            <person name="Schleenbecker U."/>
            <person name="Ruckert C."/>
            <person name="Wolfel R."/>
            <person name="Grass G."/>
        </authorList>
    </citation>
    <scope>NUCLEOTIDE SEQUENCE [LARGE SCALE GENOMIC DNA]</scope>
    <source>
        <strain evidence="1 2">7539</strain>
    </source>
</reference>
<dbReference type="RefSeq" id="WP_095326447.1">
    <property type="nucleotide sequence ID" value="NZ_NPCC01000009.1"/>
</dbReference>
<comment type="caution">
    <text evidence="1">The sequence shown here is derived from an EMBL/GenBank/DDBJ whole genome shotgun (WGS) entry which is preliminary data.</text>
</comment>
<evidence type="ECO:0000313" key="1">
    <source>
        <dbReference type="EMBL" id="PAE89421.1"/>
    </source>
</evidence>
<dbReference type="EMBL" id="NPCC01000009">
    <property type="protein sequence ID" value="PAE89421.1"/>
    <property type="molecule type" value="Genomic_DNA"/>
</dbReference>
<sequence>MGKEEWYIHRGNLLWEGSRMMLPEHKQAWIELQRREEDVPLHGELDDDEWRELGATIMDALNHTYEVTVTYWDHGRYRQKIGTIDKLDEWNKRIKIAFPDRCEWLPLRIIKHVSPV</sequence>
<dbReference type="Proteomes" id="UP000216207">
    <property type="component" value="Unassembled WGS sequence"/>
</dbReference>
<accession>A0A268P188</accession>
<dbReference type="Pfam" id="PF08863">
    <property type="entry name" value="YolD"/>
    <property type="match status" value="1"/>
</dbReference>
<dbReference type="InterPro" id="IPR014962">
    <property type="entry name" value="YolD"/>
</dbReference>
<dbReference type="AlphaFoldDB" id="A0A268P188"/>
<name>A0A268P188_SHOCL</name>
<gene>
    <name evidence="1" type="ORF">CHH72_09040</name>
</gene>